<evidence type="ECO:0000313" key="1">
    <source>
        <dbReference type="EMBL" id="MPM59798.1"/>
    </source>
</evidence>
<gene>
    <name evidence="1" type="ORF">SDC9_106644</name>
</gene>
<organism evidence="1">
    <name type="scientific">bioreactor metagenome</name>
    <dbReference type="NCBI Taxonomy" id="1076179"/>
    <lineage>
        <taxon>unclassified sequences</taxon>
        <taxon>metagenomes</taxon>
        <taxon>ecological metagenomes</taxon>
    </lineage>
</organism>
<proteinExistence type="predicted"/>
<dbReference type="EMBL" id="VSSQ01017463">
    <property type="protein sequence ID" value="MPM59798.1"/>
    <property type="molecule type" value="Genomic_DNA"/>
</dbReference>
<dbReference type="AlphaFoldDB" id="A0A645B428"/>
<comment type="caution">
    <text evidence="1">The sequence shown here is derived from an EMBL/GenBank/DDBJ whole genome shotgun (WGS) entry which is preliminary data.</text>
</comment>
<protein>
    <submittedName>
        <fullName evidence="1">Uncharacterized protein</fullName>
    </submittedName>
</protein>
<name>A0A645B428_9ZZZZ</name>
<sequence length="181" mass="21039">MKYYLVAVLDENSSDDIVDIQKNISKKYKLFKNTPCLYIPLGTVNNAEFEKLDEVITKIISPYKKFKVGIDNNLVLSDEFNTVNLKVEDKGYINRIWRNMFDTLNLHGFSVRDFNSITFNIPLSTANHNIRKASSNNGLIIDNSKSKEDFLKFAKINRIEIWKALNNKKDSIIKTYNLKDY</sequence>
<reference evidence="1" key="1">
    <citation type="submission" date="2019-08" db="EMBL/GenBank/DDBJ databases">
        <authorList>
            <person name="Kucharzyk K."/>
            <person name="Murdoch R.W."/>
            <person name="Higgins S."/>
            <person name="Loffler F."/>
        </authorList>
    </citation>
    <scope>NUCLEOTIDE SEQUENCE</scope>
</reference>
<accession>A0A645B428</accession>